<dbReference type="RefSeq" id="XP_064727659.1">
    <property type="nucleotide sequence ID" value="XM_064876352.1"/>
</dbReference>
<evidence type="ECO:0000313" key="2">
    <source>
        <dbReference type="EMBL" id="KAK5939569.1"/>
    </source>
</evidence>
<accession>A0ABR0RG29</accession>
<dbReference type="EMBL" id="JAVHJV010000010">
    <property type="protein sequence ID" value="KAK5939569.1"/>
    <property type="molecule type" value="Genomic_DNA"/>
</dbReference>
<organism evidence="2 3">
    <name type="scientific">Knufia obscura</name>
    <dbReference type="NCBI Taxonomy" id="1635080"/>
    <lineage>
        <taxon>Eukaryota</taxon>
        <taxon>Fungi</taxon>
        <taxon>Dikarya</taxon>
        <taxon>Ascomycota</taxon>
        <taxon>Pezizomycotina</taxon>
        <taxon>Eurotiomycetes</taxon>
        <taxon>Chaetothyriomycetidae</taxon>
        <taxon>Chaetothyriales</taxon>
        <taxon>Trichomeriaceae</taxon>
        <taxon>Knufia</taxon>
    </lineage>
</organism>
<reference evidence="2 3" key="1">
    <citation type="journal article" date="2023" name="Res Sq">
        <title>Genomic and morphological characterization of Knufia obscura isolated from the Mars 2020 spacecraft assembly facility.</title>
        <authorList>
            <person name="Chander A.M."/>
            <person name="Teixeira M.M."/>
            <person name="Singh N.K."/>
            <person name="Williams M.P."/>
            <person name="Parker C.W."/>
            <person name="Leo P."/>
            <person name="Stajich J.E."/>
            <person name="Torok T."/>
            <person name="Tighe S."/>
            <person name="Mason C.E."/>
            <person name="Venkateswaran K."/>
        </authorList>
    </citation>
    <scope>NUCLEOTIDE SEQUENCE [LARGE SCALE GENOMIC DNA]</scope>
    <source>
        <strain evidence="2 3">CCFEE 5817</strain>
    </source>
</reference>
<keyword evidence="3" id="KW-1185">Reference proteome</keyword>
<sequence length="386" mass="44911">MRNGDIASIIFRRERVDLGTYNNLRLVDRAMSSILPPFSAVADSAEPQQLAPRYLNVSCQNKRFVDQALSRTAGRRDDLFYYANCMSWMARTHDEDMFERVTTVCTNTLASRPDLRFYACNGPREHHYQVNHRYRPNHGYRHPPRRIVCEECVVKDYHETSPLRIGKARVVGLCHQHSEDCIRDDQKFAWTECTCPNDYSPFRYRKWPTWFCSLCALAHLNERQRRWASKLNSLGQIRVRTQDDARRETRDNLPGGAYYLSKRTGGEIRDYVYDHKTGVSILPRACERNRCTMCTMNNTGPGPQEPGSHSGSWKYILESYPMTDWPGIESFPTQRDYSWTYRLCADCLQHVPEKDLDREAVTMPPDYNVSDCTLPKPTPQGFSEYS</sequence>
<dbReference type="Proteomes" id="UP001334248">
    <property type="component" value="Unassembled WGS sequence"/>
</dbReference>
<comment type="caution">
    <text evidence="2">The sequence shown here is derived from an EMBL/GenBank/DDBJ whole genome shotgun (WGS) entry which is preliminary data.</text>
</comment>
<name>A0ABR0RG29_9EURO</name>
<gene>
    <name evidence="2" type="ORF">PMZ80_007948</name>
</gene>
<proteinExistence type="predicted"/>
<feature type="region of interest" description="Disordered" evidence="1">
    <location>
        <begin position="367"/>
        <end position="386"/>
    </location>
</feature>
<dbReference type="GeneID" id="90001397"/>
<protein>
    <submittedName>
        <fullName evidence="2">Uncharacterized protein</fullName>
    </submittedName>
</protein>
<evidence type="ECO:0000256" key="1">
    <source>
        <dbReference type="SAM" id="MobiDB-lite"/>
    </source>
</evidence>
<evidence type="ECO:0000313" key="3">
    <source>
        <dbReference type="Proteomes" id="UP001334248"/>
    </source>
</evidence>